<evidence type="ECO:0000256" key="1">
    <source>
        <dbReference type="SAM" id="MobiDB-lite"/>
    </source>
</evidence>
<dbReference type="RefSeq" id="XP_008020070.1">
    <property type="nucleotide sequence ID" value="XM_008021879.1"/>
</dbReference>
<dbReference type="Proteomes" id="UP000016935">
    <property type="component" value="Unassembled WGS sequence"/>
</dbReference>
<gene>
    <name evidence="3" type="ORF">SETTUDRAFT_18290</name>
</gene>
<dbReference type="EMBL" id="KB908481">
    <property type="protein sequence ID" value="EOA91613.1"/>
    <property type="molecule type" value="Genomic_DNA"/>
</dbReference>
<dbReference type="OrthoDB" id="4775599at2759"/>
<reference evidence="3 4" key="2">
    <citation type="journal article" date="2013" name="PLoS Genet.">
        <title>Comparative genome structure, secondary metabolite, and effector coding capacity across Cochliobolus pathogens.</title>
        <authorList>
            <person name="Condon B.J."/>
            <person name="Leng Y."/>
            <person name="Wu D."/>
            <person name="Bushley K.E."/>
            <person name="Ohm R.A."/>
            <person name="Otillar R."/>
            <person name="Martin J."/>
            <person name="Schackwitz W."/>
            <person name="Grimwood J."/>
            <person name="MohdZainudin N."/>
            <person name="Xue C."/>
            <person name="Wang R."/>
            <person name="Manning V.A."/>
            <person name="Dhillon B."/>
            <person name="Tu Z.J."/>
            <person name="Steffenson B.J."/>
            <person name="Salamov A."/>
            <person name="Sun H."/>
            <person name="Lowry S."/>
            <person name="LaButti K."/>
            <person name="Han J."/>
            <person name="Copeland A."/>
            <person name="Lindquist E."/>
            <person name="Barry K."/>
            <person name="Schmutz J."/>
            <person name="Baker S.E."/>
            <person name="Ciuffetti L.M."/>
            <person name="Grigoriev I.V."/>
            <person name="Zhong S."/>
            <person name="Turgeon B.G."/>
        </authorList>
    </citation>
    <scope>NUCLEOTIDE SEQUENCE [LARGE SCALE GENOMIC DNA]</scope>
    <source>
        <strain evidence="4">28A</strain>
    </source>
</reference>
<proteinExistence type="predicted"/>
<keyword evidence="2" id="KW-0472">Membrane</keyword>
<reference evidence="3 4" key="1">
    <citation type="journal article" date="2012" name="PLoS Pathog.">
        <title>Diverse lifestyles and strategies of plant pathogenesis encoded in the genomes of eighteen Dothideomycetes fungi.</title>
        <authorList>
            <person name="Ohm R.A."/>
            <person name="Feau N."/>
            <person name="Henrissat B."/>
            <person name="Schoch C.L."/>
            <person name="Horwitz B.A."/>
            <person name="Barry K.W."/>
            <person name="Condon B.J."/>
            <person name="Copeland A.C."/>
            <person name="Dhillon B."/>
            <person name="Glaser F."/>
            <person name="Hesse C.N."/>
            <person name="Kosti I."/>
            <person name="LaButti K."/>
            <person name="Lindquist E.A."/>
            <person name="Lucas S."/>
            <person name="Salamov A.A."/>
            <person name="Bradshaw R.E."/>
            <person name="Ciuffetti L."/>
            <person name="Hamelin R.C."/>
            <person name="Kema G.H.J."/>
            <person name="Lawrence C."/>
            <person name="Scott J.A."/>
            <person name="Spatafora J.W."/>
            <person name="Turgeon B.G."/>
            <person name="de Wit P.J.G.M."/>
            <person name="Zhong S."/>
            <person name="Goodwin S.B."/>
            <person name="Grigoriev I.V."/>
        </authorList>
    </citation>
    <scope>NUCLEOTIDE SEQUENCE [LARGE SCALE GENOMIC DNA]</scope>
    <source>
        <strain evidence="4">28A</strain>
    </source>
</reference>
<feature type="compositionally biased region" description="Basic and acidic residues" evidence="1">
    <location>
        <begin position="145"/>
        <end position="158"/>
    </location>
</feature>
<keyword evidence="4" id="KW-1185">Reference proteome</keyword>
<dbReference type="GeneID" id="19401947"/>
<sequence>MEDNEQFEGNTPEAIRILKYYFVLMAALFILAGYAAWSFYRRTARKRELRRQAEEEALARDMQAWSHPRIFMHGRYAASHMPFVLQEEGLDRNGEAPPPYRAKLEEAPALYITIPLPTLSRTRGRRSQPPQYHVCIGDTTASERQGVERSGKDHGGKA</sequence>
<evidence type="ECO:0000256" key="2">
    <source>
        <dbReference type="SAM" id="Phobius"/>
    </source>
</evidence>
<keyword evidence="2" id="KW-1133">Transmembrane helix</keyword>
<protein>
    <submittedName>
        <fullName evidence="3">Uncharacterized protein</fullName>
    </submittedName>
</protein>
<accession>R0KFM2</accession>
<dbReference type="AlphaFoldDB" id="R0KFM2"/>
<feature type="transmembrane region" description="Helical" evidence="2">
    <location>
        <begin position="20"/>
        <end position="40"/>
    </location>
</feature>
<organism evidence="3 4">
    <name type="scientific">Exserohilum turcicum (strain 28A)</name>
    <name type="common">Northern leaf blight fungus</name>
    <name type="synonym">Setosphaeria turcica</name>
    <dbReference type="NCBI Taxonomy" id="671987"/>
    <lineage>
        <taxon>Eukaryota</taxon>
        <taxon>Fungi</taxon>
        <taxon>Dikarya</taxon>
        <taxon>Ascomycota</taxon>
        <taxon>Pezizomycotina</taxon>
        <taxon>Dothideomycetes</taxon>
        <taxon>Pleosporomycetidae</taxon>
        <taxon>Pleosporales</taxon>
        <taxon>Pleosporineae</taxon>
        <taxon>Pleosporaceae</taxon>
        <taxon>Exserohilum</taxon>
    </lineage>
</organism>
<dbReference type="HOGENOM" id="CLU_1643540_0_0_1"/>
<name>R0KFM2_EXST2</name>
<keyword evidence="2" id="KW-0812">Transmembrane</keyword>
<evidence type="ECO:0000313" key="4">
    <source>
        <dbReference type="Proteomes" id="UP000016935"/>
    </source>
</evidence>
<feature type="region of interest" description="Disordered" evidence="1">
    <location>
        <begin position="137"/>
        <end position="158"/>
    </location>
</feature>
<evidence type="ECO:0000313" key="3">
    <source>
        <dbReference type="EMBL" id="EOA91613.1"/>
    </source>
</evidence>